<dbReference type="GO" id="GO:0000731">
    <property type="term" value="P:DNA synthesis involved in DNA repair"/>
    <property type="evidence" value="ECO:0007669"/>
    <property type="project" value="TreeGrafter"/>
</dbReference>
<dbReference type="EMBL" id="JAGSPM010000001">
    <property type="protein sequence ID" value="MBR7745144.1"/>
    <property type="molecule type" value="Genomic_DNA"/>
</dbReference>
<dbReference type="InterPro" id="IPR038729">
    <property type="entry name" value="Rad50/SbcC_AAA"/>
</dbReference>
<dbReference type="PANTHER" id="PTHR32182">
    <property type="entry name" value="DNA REPLICATION AND REPAIR PROTEIN RECF"/>
    <property type="match status" value="1"/>
</dbReference>
<dbReference type="GO" id="GO:0016887">
    <property type="term" value="F:ATP hydrolysis activity"/>
    <property type="evidence" value="ECO:0007669"/>
    <property type="project" value="InterPro"/>
</dbReference>
<reference evidence="2 3" key="1">
    <citation type="submission" date="2021-04" db="EMBL/GenBank/DDBJ databases">
        <title>novel species isolated from subtropical streams in China.</title>
        <authorList>
            <person name="Lu H."/>
        </authorList>
    </citation>
    <scope>NUCLEOTIDE SEQUENCE [LARGE SCALE GENOMIC DNA]</scope>
    <source>
        <strain evidence="2 3">BYS107W</strain>
    </source>
</reference>
<dbReference type="GO" id="GO:0006302">
    <property type="term" value="P:double-strand break repair"/>
    <property type="evidence" value="ECO:0007669"/>
    <property type="project" value="InterPro"/>
</dbReference>
<sequence length="820" mass="91013">MIQATQISIHEFRGIRDLTLDLNDKNFAICGPNGTGKSGIVDAIEFALTGNISRLSGTGTGGLSVKEHGPHVDVRNKPEEARVSLTVHIPSIKQDVTIVRNVKTIKALKISPDTPEIRAILNKVALHPEFKLSRRELIRYVLAEPGKRSQEVQELLRLDEVESTRALLQKISNASARDLSTQIVAKDRASKGLMAALNITMLSKGTILEAANEKRAILGLPPLLDLEANTSIKDGLVSTAAKPTHMATVPKLVAKTDLEFAKTAIGRLSDAAYLQTISKASIHVAQLTADEKFLNNASKAQLIQSSLDSYDEQVCPVCDTPWTPVHFRKHLSEKLQHYADATEKRKEAEKALQPVITQMGEIKRALLVAAKYGSQLVPVVDCSDILTFITDIDAKVKSLTSLLPLEATITALTGASNSPANVSTVLTQLEAAVNALPDPNQQDAARDFLSVGQERLETYRDAALLLKKTERMAEVAKTVLETYGESTTRALNKIYKDVEESFSRLYRLVNHGDEDKFKAQLKPSMGKLSFDVDFYGRGFFPPGAYHSEGHQDGMGLCLYLALMNHLAGDAFIFAVLDDVLMSVDSGHRREVSRMLKQEFPKTQFVLTTHDEVWLKHMRSAGLIENKQFAHFRTWNVDSGPTEWHGKDVWQEIDDLMLKNDIRAAAALLRNYLEYFSKEVCQSLRASVEFKGDMQFTLGALLPNAIAKMKKVIKAGKAAAISWQKHEETAELNRREEIFNAAAQATQAEQWQLNALVHYNEWATLDKHDFVNVVNAFHDLEKLFICKKCNATMYVTPNFGEPESLTCACGDSYFTTQRKAV</sequence>
<comment type="caution">
    <text evidence="2">The sequence shown here is derived from an EMBL/GenBank/DDBJ whole genome shotgun (WGS) entry which is preliminary data.</text>
</comment>
<accession>A0A941I2L8</accession>
<dbReference type="SUPFAM" id="SSF52540">
    <property type="entry name" value="P-loop containing nucleoside triphosphate hydrolases"/>
    <property type="match status" value="1"/>
</dbReference>
<dbReference type="RefSeq" id="WP_212682604.1">
    <property type="nucleotide sequence ID" value="NZ_JAGSPM010000001.1"/>
</dbReference>
<dbReference type="AlphaFoldDB" id="A0A941I2L8"/>
<organism evidence="2 3">
    <name type="scientific">Undibacterium baiyunense</name>
    <dbReference type="NCBI Taxonomy" id="2828731"/>
    <lineage>
        <taxon>Bacteria</taxon>
        <taxon>Pseudomonadati</taxon>
        <taxon>Pseudomonadota</taxon>
        <taxon>Betaproteobacteria</taxon>
        <taxon>Burkholderiales</taxon>
        <taxon>Oxalobacteraceae</taxon>
        <taxon>Undibacterium</taxon>
    </lineage>
</organism>
<dbReference type="Gene3D" id="3.40.50.300">
    <property type="entry name" value="P-loop containing nucleotide triphosphate hydrolases"/>
    <property type="match status" value="2"/>
</dbReference>
<gene>
    <name evidence="2" type="ORF">KDM92_01010</name>
</gene>
<dbReference type="Pfam" id="PF13476">
    <property type="entry name" value="AAA_23"/>
    <property type="match status" value="1"/>
</dbReference>
<name>A0A941I2L8_9BURK</name>
<evidence type="ECO:0000259" key="1">
    <source>
        <dbReference type="Pfam" id="PF13476"/>
    </source>
</evidence>
<dbReference type="Proteomes" id="UP000680158">
    <property type="component" value="Unassembled WGS sequence"/>
</dbReference>
<protein>
    <submittedName>
        <fullName evidence="2">AAA family ATPase</fullName>
    </submittedName>
</protein>
<proteinExistence type="predicted"/>
<evidence type="ECO:0000313" key="3">
    <source>
        <dbReference type="Proteomes" id="UP000680158"/>
    </source>
</evidence>
<feature type="domain" description="Rad50/SbcC-type AAA" evidence="1">
    <location>
        <begin position="6"/>
        <end position="174"/>
    </location>
</feature>
<dbReference type="InterPro" id="IPR027417">
    <property type="entry name" value="P-loop_NTPase"/>
</dbReference>
<keyword evidence="3" id="KW-1185">Reference proteome</keyword>
<evidence type="ECO:0000313" key="2">
    <source>
        <dbReference type="EMBL" id="MBR7745144.1"/>
    </source>
</evidence>
<dbReference type="PANTHER" id="PTHR32182:SF0">
    <property type="entry name" value="DNA REPLICATION AND REPAIR PROTEIN RECF"/>
    <property type="match status" value="1"/>
</dbReference>